<feature type="site" description="Important for substrate specificity" evidence="4">
    <location>
        <position position="159"/>
    </location>
</feature>
<feature type="site" description="Important for substrate specificity" evidence="4">
    <location>
        <position position="77"/>
    </location>
</feature>
<dbReference type="GO" id="GO:0047429">
    <property type="term" value="F:nucleoside triphosphate diphosphatase activity"/>
    <property type="evidence" value="ECO:0007669"/>
    <property type="project" value="UniProtKB-EC"/>
</dbReference>
<dbReference type="GO" id="GO:0009117">
    <property type="term" value="P:nucleotide metabolic process"/>
    <property type="evidence" value="ECO:0007669"/>
    <property type="project" value="UniProtKB-KW"/>
</dbReference>
<evidence type="ECO:0000313" key="8">
    <source>
        <dbReference type="Proteomes" id="UP000193466"/>
    </source>
</evidence>
<comment type="catalytic activity">
    <reaction evidence="4">
        <text>UTP + H2O = UMP + diphosphate + H(+)</text>
        <dbReference type="Rhea" id="RHEA:29395"/>
        <dbReference type="ChEBI" id="CHEBI:15377"/>
        <dbReference type="ChEBI" id="CHEBI:15378"/>
        <dbReference type="ChEBI" id="CHEBI:33019"/>
        <dbReference type="ChEBI" id="CHEBI:46398"/>
        <dbReference type="ChEBI" id="CHEBI:57865"/>
        <dbReference type="EC" id="3.6.1.9"/>
    </reaction>
</comment>
<dbReference type="AlphaFoldDB" id="A0A1X3CV27"/>
<dbReference type="KEGG" id="nzo:SAMEA4504057_2150"/>
<dbReference type="OrthoDB" id="9807767at2"/>
<feature type="site" description="Important for substrate specificity" evidence="4">
    <location>
        <position position="12"/>
    </location>
</feature>
<keyword evidence="3 4" id="KW-0546">Nucleotide metabolism</keyword>
<keyword evidence="8" id="KW-1185">Reference proteome</keyword>
<dbReference type="EMBL" id="UGRS01000001">
    <property type="protein sequence ID" value="SUA36737.1"/>
    <property type="molecule type" value="Genomic_DNA"/>
</dbReference>
<name>A0A1X3CV27_9NEIS</name>
<dbReference type="CDD" id="cd00555">
    <property type="entry name" value="Maf"/>
    <property type="match status" value="1"/>
</dbReference>
<dbReference type="Pfam" id="PF02545">
    <property type="entry name" value="Maf"/>
    <property type="match status" value="1"/>
</dbReference>
<evidence type="ECO:0000313" key="5">
    <source>
        <dbReference type="EMBL" id="OSI11107.1"/>
    </source>
</evidence>
<evidence type="ECO:0000256" key="2">
    <source>
        <dbReference type="ARBA" id="ARBA00022801"/>
    </source>
</evidence>
<comment type="caution">
    <text evidence="4">Lacks conserved residue(s) required for the propagation of feature annotation.</text>
</comment>
<dbReference type="InterPro" id="IPR003697">
    <property type="entry name" value="Maf-like"/>
</dbReference>
<organism evidence="7 10">
    <name type="scientific">Neisseria zoodegmatis</name>
    <dbReference type="NCBI Taxonomy" id="326523"/>
    <lineage>
        <taxon>Bacteria</taxon>
        <taxon>Pseudomonadati</taxon>
        <taxon>Pseudomonadota</taxon>
        <taxon>Betaproteobacteria</taxon>
        <taxon>Neisseriales</taxon>
        <taxon>Neisseriaceae</taxon>
        <taxon>Neisseria</taxon>
    </lineage>
</organism>
<gene>
    <name evidence="7" type="primary">yhdE</name>
    <name evidence="5" type="ORF">BWD10_01435</name>
    <name evidence="7" type="ORF">NCTC12229_01166</name>
    <name evidence="6" type="ORF">SAMEA4504057_02150</name>
</gene>
<comment type="cofactor">
    <cofactor evidence="1 4">
        <name>a divalent metal cation</name>
        <dbReference type="ChEBI" id="CHEBI:60240"/>
    </cofactor>
</comment>
<accession>A0A1X3CV27</accession>
<proteinExistence type="inferred from homology"/>
<dbReference type="EC" id="3.6.1.9" evidence="4"/>
<comment type="function">
    <text evidence="4">Nucleoside triphosphate pyrophosphatase that hydrolyzes dTTP and UTP. May have a dual role in cell division arrest and in preventing the incorporation of modified nucleotides into cellular nucleic acids.</text>
</comment>
<dbReference type="InterPro" id="IPR029001">
    <property type="entry name" value="ITPase-like_fam"/>
</dbReference>
<dbReference type="PIRSF" id="PIRSF006305">
    <property type="entry name" value="Maf"/>
    <property type="match status" value="1"/>
</dbReference>
<evidence type="ECO:0000313" key="7">
    <source>
        <dbReference type="EMBL" id="SUA36737.1"/>
    </source>
</evidence>
<dbReference type="SUPFAM" id="SSF52972">
    <property type="entry name" value="ITPase-like"/>
    <property type="match status" value="1"/>
</dbReference>
<comment type="subcellular location">
    <subcellularLocation>
        <location evidence="4">Cytoplasm</location>
    </subcellularLocation>
</comment>
<reference evidence="7 10" key="3">
    <citation type="submission" date="2018-06" db="EMBL/GenBank/DDBJ databases">
        <authorList>
            <consortium name="Pathogen Informatics"/>
            <person name="Doyle S."/>
        </authorList>
    </citation>
    <scope>NUCLEOTIDE SEQUENCE [LARGE SCALE GENOMIC DNA]</scope>
    <source>
        <strain evidence="7 10">NCTC12229</strain>
    </source>
</reference>
<dbReference type="Proteomes" id="UP000215033">
    <property type="component" value="Chromosome 1"/>
</dbReference>
<dbReference type="Proteomes" id="UP000193466">
    <property type="component" value="Unassembled WGS sequence"/>
</dbReference>
<reference evidence="6 9" key="2">
    <citation type="submission" date="2017-06" db="EMBL/GenBank/DDBJ databases">
        <authorList>
            <consortium name="Pathogen Informatics"/>
        </authorList>
    </citation>
    <scope>NUCLEOTIDE SEQUENCE [LARGE SCALE GENOMIC DNA]</scope>
    <source>
        <strain evidence="6 9">NCTC12230</strain>
    </source>
</reference>
<keyword evidence="4" id="KW-0963">Cytoplasm</keyword>
<dbReference type="PANTHER" id="PTHR43213:SF5">
    <property type="entry name" value="BIFUNCTIONAL DTTP_UTP PYROPHOSPHATASE_METHYLTRANSFERASE PROTEIN-RELATED"/>
    <property type="match status" value="1"/>
</dbReference>
<evidence type="ECO:0000313" key="6">
    <source>
        <dbReference type="EMBL" id="SNU80615.1"/>
    </source>
</evidence>
<dbReference type="PANTHER" id="PTHR43213">
    <property type="entry name" value="BIFUNCTIONAL DTTP/UTP PYROPHOSPHATASE/METHYLTRANSFERASE PROTEIN-RELATED"/>
    <property type="match status" value="1"/>
</dbReference>
<comment type="similarity">
    <text evidence="4">Belongs to the Maf family. YhdE subfamily.</text>
</comment>
<dbReference type="Gene3D" id="3.90.950.10">
    <property type="match status" value="1"/>
</dbReference>
<sequence length="205" mass="22320">MNTLYLASGSPRRREILENLGYRIARLPAEIDETPYLHESAAAYVARMAFEKNAAAVAHWQGQYPFAPEYPLLSADTTVALHNHILGKPESAEDAFAMLKSLSGTTHQVLTAVCVYWQGKTHALMQQSDVVFKPLEDEEIRAYIASGEPMDKAGAYGIQGLGGMFVQNLSGSFTGVMGLPVFETVELLKTLGLVVPPFQTASSLD</sequence>
<evidence type="ECO:0000256" key="1">
    <source>
        <dbReference type="ARBA" id="ARBA00001968"/>
    </source>
</evidence>
<feature type="active site" description="Proton acceptor" evidence="4">
    <location>
        <position position="76"/>
    </location>
</feature>
<evidence type="ECO:0000313" key="10">
    <source>
        <dbReference type="Proteomes" id="UP000254055"/>
    </source>
</evidence>
<dbReference type="Proteomes" id="UP000254055">
    <property type="component" value="Unassembled WGS sequence"/>
</dbReference>
<dbReference type="NCBIfam" id="TIGR00172">
    <property type="entry name" value="maf"/>
    <property type="match status" value="1"/>
</dbReference>
<protein>
    <recommendedName>
        <fullName evidence="4">dTTP/UTP pyrophosphatase</fullName>
        <shortName evidence="4">dTTPase/UTPase</shortName>
        <ecNumber evidence="4">3.6.1.9</ecNumber>
    </recommendedName>
    <alternativeName>
        <fullName evidence="4">Nucleoside triphosphate pyrophosphatase</fullName>
    </alternativeName>
    <alternativeName>
        <fullName evidence="4">Nucleotide pyrophosphatase</fullName>
        <shortName evidence="4">Nucleotide PPase</shortName>
    </alternativeName>
</protein>
<evidence type="ECO:0000256" key="3">
    <source>
        <dbReference type="ARBA" id="ARBA00023080"/>
    </source>
</evidence>
<dbReference type="EMBL" id="LT906434">
    <property type="protein sequence ID" value="SNU80615.1"/>
    <property type="molecule type" value="Genomic_DNA"/>
</dbReference>
<evidence type="ECO:0000313" key="9">
    <source>
        <dbReference type="Proteomes" id="UP000215033"/>
    </source>
</evidence>
<evidence type="ECO:0000256" key="4">
    <source>
        <dbReference type="HAMAP-Rule" id="MF_00528"/>
    </source>
</evidence>
<dbReference type="HAMAP" id="MF_00528">
    <property type="entry name" value="Maf"/>
    <property type="match status" value="1"/>
</dbReference>
<comment type="catalytic activity">
    <reaction evidence="4">
        <text>dTTP + H2O = dTMP + diphosphate + H(+)</text>
        <dbReference type="Rhea" id="RHEA:28534"/>
        <dbReference type="ChEBI" id="CHEBI:15377"/>
        <dbReference type="ChEBI" id="CHEBI:15378"/>
        <dbReference type="ChEBI" id="CHEBI:33019"/>
        <dbReference type="ChEBI" id="CHEBI:37568"/>
        <dbReference type="ChEBI" id="CHEBI:63528"/>
        <dbReference type="EC" id="3.6.1.9"/>
    </reaction>
</comment>
<dbReference type="STRING" id="326523.BWD10_01435"/>
<dbReference type="RefSeq" id="WP_085362716.1">
    <property type="nucleotide sequence ID" value="NZ_LT906434.1"/>
</dbReference>
<reference evidence="5 8" key="1">
    <citation type="submission" date="2017-01" db="EMBL/GenBank/DDBJ databases">
        <authorList>
            <person name="Wolfgang W.J."/>
            <person name="Cole J."/>
            <person name="Wroblewski D."/>
            <person name="Mcginnis J."/>
            <person name="Musser K.A."/>
        </authorList>
    </citation>
    <scope>NUCLEOTIDE SEQUENCE [LARGE SCALE GENOMIC DNA]</scope>
    <source>
        <strain evidence="5 8">DSM 21643</strain>
    </source>
</reference>
<dbReference type="GO" id="GO:0005737">
    <property type="term" value="C:cytoplasm"/>
    <property type="evidence" value="ECO:0007669"/>
    <property type="project" value="UniProtKB-SubCell"/>
</dbReference>
<dbReference type="EMBL" id="MTBM01000002">
    <property type="protein sequence ID" value="OSI11107.1"/>
    <property type="molecule type" value="Genomic_DNA"/>
</dbReference>
<keyword evidence="2 4" id="KW-0378">Hydrolase</keyword>